<gene>
    <name evidence="2" type="ORF">EV678_0420</name>
</gene>
<organism evidence="2 3">
    <name type="scientific">Azospira oryzae</name>
    <dbReference type="NCBI Taxonomy" id="146939"/>
    <lineage>
        <taxon>Bacteria</taxon>
        <taxon>Pseudomonadati</taxon>
        <taxon>Pseudomonadota</taxon>
        <taxon>Betaproteobacteria</taxon>
        <taxon>Rhodocyclales</taxon>
        <taxon>Rhodocyclaceae</taxon>
        <taxon>Azospira</taxon>
    </lineage>
</organism>
<comment type="caution">
    <text evidence="2">The sequence shown here is derived from an EMBL/GenBank/DDBJ whole genome shotgun (WGS) entry which is preliminary data.</text>
</comment>
<evidence type="ECO:0000313" key="2">
    <source>
        <dbReference type="EMBL" id="RZT89627.1"/>
    </source>
</evidence>
<dbReference type="Gene3D" id="1.10.10.60">
    <property type="entry name" value="Homeodomain-like"/>
    <property type="match status" value="1"/>
</dbReference>
<dbReference type="SMART" id="SM00342">
    <property type="entry name" value="HTH_ARAC"/>
    <property type="match status" value="1"/>
</dbReference>
<dbReference type="EMBL" id="SHKM01000001">
    <property type="protein sequence ID" value="RZT89627.1"/>
    <property type="molecule type" value="Genomic_DNA"/>
</dbReference>
<sequence length="294" mass="32114">MVMPLVVAPHPELAPWIYHILVMPLDGCLSRLPSALSPGLLLFARGGAVQPLADGSCRAVPRASLTGPYLGPRESRAALGSVFLSVMFRPGVMAEALGPGVGELRDRIVPLDEVLPPLLVRQMLETVDASDSPADWVASVQGLLRRCLRPRRDPARLADLLGASTHLFSPAGQIAAHLGIGLRQLERRVAHGYGANLRELRRVARFGFSLARLQAQPPRRGELTRIAQDFGYYDQAHMDRDYRDMAGASPGELLRAVADGAPGYWWYRLGQRDFRDLFLPDDVDSVQAGLFSPA</sequence>
<evidence type="ECO:0000313" key="3">
    <source>
        <dbReference type="Proteomes" id="UP000292136"/>
    </source>
</evidence>
<dbReference type="Pfam" id="PF12833">
    <property type="entry name" value="HTH_18"/>
    <property type="match status" value="1"/>
</dbReference>
<evidence type="ECO:0000259" key="1">
    <source>
        <dbReference type="PROSITE" id="PS01124"/>
    </source>
</evidence>
<accession>A0ABY0IPX9</accession>
<keyword evidence="3" id="KW-1185">Reference proteome</keyword>
<dbReference type="RefSeq" id="WP_130458335.1">
    <property type="nucleotide sequence ID" value="NZ_SHKM01000001.1"/>
</dbReference>
<protein>
    <submittedName>
        <fullName evidence="2">AraC-like DNA-binding protein</fullName>
    </submittedName>
</protein>
<dbReference type="InterPro" id="IPR018060">
    <property type="entry name" value="HTH_AraC"/>
</dbReference>
<reference evidence="2 3" key="1">
    <citation type="submission" date="2019-02" db="EMBL/GenBank/DDBJ databases">
        <title>Genomic Encyclopedia of Type Strains, Phase IV (KMG-IV): sequencing the most valuable type-strain genomes for metagenomic binning, comparative biology and taxonomic classification.</title>
        <authorList>
            <person name="Goeker M."/>
        </authorList>
    </citation>
    <scope>NUCLEOTIDE SEQUENCE [LARGE SCALE GENOMIC DNA]</scope>
    <source>
        <strain evidence="2 3">DSM 21223</strain>
    </source>
</reference>
<proteinExistence type="predicted"/>
<name>A0ABY0IPX9_9RHOO</name>
<feature type="domain" description="HTH araC/xylS-type" evidence="1">
    <location>
        <begin position="173"/>
        <end position="256"/>
    </location>
</feature>
<dbReference type="Proteomes" id="UP000292136">
    <property type="component" value="Unassembled WGS sequence"/>
</dbReference>
<dbReference type="PROSITE" id="PS01124">
    <property type="entry name" value="HTH_ARAC_FAMILY_2"/>
    <property type="match status" value="1"/>
</dbReference>